<reference evidence="6" key="1">
    <citation type="submission" date="2018-05" db="EMBL/GenBank/DDBJ databases">
        <authorList>
            <person name="Lanie J.A."/>
            <person name="Ng W.-L."/>
            <person name="Kazmierczak K.M."/>
            <person name="Andrzejewski T.M."/>
            <person name="Davidsen T.M."/>
            <person name="Wayne K.J."/>
            <person name="Tettelin H."/>
            <person name="Glass J.I."/>
            <person name="Rusch D."/>
            <person name="Podicherti R."/>
            <person name="Tsui H.-C.T."/>
            <person name="Winkler M.E."/>
        </authorList>
    </citation>
    <scope>NUCLEOTIDE SEQUENCE</scope>
</reference>
<comment type="similarity">
    <text evidence="1">Belongs to the bacterial solute-binding protein 5 family.</text>
</comment>
<dbReference type="Gene3D" id="3.40.190.10">
    <property type="entry name" value="Periplasmic binding protein-like II"/>
    <property type="match status" value="1"/>
</dbReference>
<feature type="domain" description="Solute-binding protein family 5" evidence="5">
    <location>
        <begin position="132"/>
        <end position="329"/>
    </location>
</feature>
<sequence>MTHRIWERCGLHAFNSESTDSSVMFTERSWRKNKMHFTQRYLLRMSFVALLSALTILIAACSGDSGPAGAGSIVIAVEEVPPMIQDPRRDIRASGGIGKDLSVYETIVRAPHVAPPAPPPLDHTGYSPSDKGIAESWEISPDLTSITFKIRPDIPWHENGGKWGTVDAEDVAWTFNQAFAADSVNNGAEEIGPEMKLGFDVVDSMTVRQNIETGGFDPTWSWLMGNASFNGIVIVNKQAYDDLGESEYAATPIGTGRYKATTWTADDEVKLEAVKDHWTGSDANVSSITVVHMPEAATREAALRTGEVDIANLPAQTINGAVEAIKGRVQEIGIARPQGFQMAGNYWNQKCPGCETGVMPRPGFDDAVSSG</sequence>
<keyword evidence="4" id="KW-0472">Membrane</keyword>
<keyword evidence="4" id="KW-0812">Transmembrane</keyword>
<feature type="non-terminal residue" evidence="6">
    <location>
        <position position="371"/>
    </location>
</feature>
<dbReference type="GO" id="GO:0015833">
    <property type="term" value="P:peptide transport"/>
    <property type="evidence" value="ECO:0007669"/>
    <property type="project" value="TreeGrafter"/>
</dbReference>
<evidence type="ECO:0000256" key="2">
    <source>
        <dbReference type="ARBA" id="ARBA00022448"/>
    </source>
</evidence>
<evidence type="ECO:0000256" key="4">
    <source>
        <dbReference type="SAM" id="Phobius"/>
    </source>
</evidence>
<evidence type="ECO:0000256" key="1">
    <source>
        <dbReference type="ARBA" id="ARBA00005695"/>
    </source>
</evidence>
<dbReference type="PANTHER" id="PTHR30290">
    <property type="entry name" value="PERIPLASMIC BINDING COMPONENT OF ABC TRANSPORTER"/>
    <property type="match status" value="1"/>
</dbReference>
<dbReference type="Gene3D" id="3.90.76.10">
    <property type="entry name" value="Dipeptide-binding Protein, Domain 1"/>
    <property type="match status" value="1"/>
</dbReference>
<proteinExistence type="inferred from homology"/>
<dbReference type="AlphaFoldDB" id="A0A382JTE9"/>
<keyword evidence="2" id="KW-0813">Transport</keyword>
<evidence type="ECO:0000259" key="5">
    <source>
        <dbReference type="Pfam" id="PF00496"/>
    </source>
</evidence>
<dbReference type="InterPro" id="IPR000914">
    <property type="entry name" value="SBP_5_dom"/>
</dbReference>
<dbReference type="SUPFAM" id="SSF53850">
    <property type="entry name" value="Periplasmic binding protein-like II"/>
    <property type="match status" value="1"/>
</dbReference>
<dbReference type="PANTHER" id="PTHR30290:SF9">
    <property type="entry name" value="OLIGOPEPTIDE-BINDING PROTEIN APPA"/>
    <property type="match status" value="1"/>
</dbReference>
<organism evidence="6">
    <name type="scientific">marine metagenome</name>
    <dbReference type="NCBI Taxonomy" id="408172"/>
    <lineage>
        <taxon>unclassified sequences</taxon>
        <taxon>metagenomes</taxon>
        <taxon>ecological metagenomes</taxon>
    </lineage>
</organism>
<name>A0A382JTE9_9ZZZZ</name>
<accession>A0A382JTE9</accession>
<dbReference type="InterPro" id="IPR039424">
    <property type="entry name" value="SBP_5"/>
</dbReference>
<evidence type="ECO:0000256" key="3">
    <source>
        <dbReference type="ARBA" id="ARBA00022729"/>
    </source>
</evidence>
<gene>
    <name evidence="6" type="ORF">METZ01_LOCUS267883</name>
</gene>
<protein>
    <recommendedName>
        <fullName evidence="5">Solute-binding protein family 5 domain-containing protein</fullName>
    </recommendedName>
</protein>
<evidence type="ECO:0000313" key="6">
    <source>
        <dbReference type="EMBL" id="SVC15029.1"/>
    </source>
</evidence>
<dbReference type="GO" id="GO:1904680">
    <property type="term" value="F:peptide transmembrane transporter activity"/>
    <property type="evidence" value="ECO:0007669"/>
    <property type="project" value="TreeGrafter"/>
</dbReference>
<keyword evidence="3" id="KW-0732">Signal</keyword>
<dbReference type="EMBL" id="UINC01076145">
    <property type="protein sequence ID" value="SVC15029.1"/>
    <property type="molecule type" value="Genomic_DNA"/>
</dbReference>
<feature type="transmembrane region" description="Helical" evidence="4">
    <location>
        <begin position="41"/>
        <end position="60"/>
    </location>
</feature>
<dbReference type="Pfam" id="PF00496">
    <property type="entry name" value="SBP_bac_5"/>
    <property type="match status" value="1"/>
</dbReference>
<keyword evidence="4" id="KW-1133">Transmembrane helix</keyword>